<dbReference type="Pfam" id="PF12773">
    <property type="entry name" value="DZR"/>
    <property type="match status" value="1"/>
</dbReference>
<evidence type="ECO:0000313" key="3">
    <source>
        <dbReference type="Proteomes" id="UP001314681"/>
    </source>
</evidence>
<name>A0ABS6KD53_9FIRM</name>
<evidence type="ECO:0000259" key="1">
    <source>
        <dbReference type="Pfam" id="PF12773"/>
    </source>
</evidence>
<protein>
    <submittedName>
        <fullName evidence="2">Zinc ribbon domain-containing protein</fullName>
    </submittedName>
</protein>
<evidence type="ECO:0000313" key="2">
    <source>
        <dbReference type="EMBL" id="MBU9728450.1"/>
    </source>
</evidence>
<gene>
    <name evidence="2" type="ORF">KTH90_20840</name>
</gene>
<dbReference type="InterPro" id="IPR025874">
    <property type="entry name" value="DZR"/>
</dbReference>
<dbReference type="EMBL" id="JAHQCX010000019">
    <property type="protein sequence ID" value="MBU9728450.1"/>
    <property type="molecule type" value="Genomic_DNA"/>
</dbReference>
<accession>A0ABS6KD53</accession>
<organism evidence="2 3">
    <name type="scientific">Diplocloster modestus</name>
    <dbReference type="NCBI Taxonomy" id="2850322"/>
    <lineage>
        <taxon>Bacteria</taxon>
        <taxon>Bacillati</taxon>
        <taxon>Bacillota</taxon>
        <taxon>Clostridia</taxon>
        <taxon>Lachnospirales</taxon>
        <taxon>Lachnospiraceae</taxon>
        <taxon>Diplocloster</taxon>
    </lineage>
</organism>
<reference evidence="2 3" key="1">
    <citation type="submission" date="2021-06" db="EMBL/GenBank/DDBJ databases">
        <title>Description of novel taxa of the family Lachnospiraceae.</title>
        <authorList>
            <person name="Chaplin A.V."/>
            <person name="Sokolova S.R."/>
            <person name="Pikina A.P."/>
            <person name="Korzhanova M."/>
            <person name="Belova V."/>
            <person name="Korostin D."/>
            <person name="Efimov B.A."/>
        </authorList>
    </citation>
    <scope>NUCLEOTIDE SEQUENCE [LARGE SCALE GENOMIC DNA]</scope>
    <source>
        <strain evidence="2 3">ASD4241</strain>
    </source>
</reference>
<comment type="caution">
    <text evidence="2">The sequence shown here is derived from an EMBL/GenBank/DDBJ whole genome shotgun (WGS) entry which is preliminary data.</text>
</comment>
<sequence>MLTSFTRNYQDNSTDAGFQFTFYCDICNDGYKSSFIESETYKKKKGLRGLSQGVGILGSLVGGRASQFGYAAQRSGDILSQTFEGKSPEWQKEHEQAFERAKNEAMQHFHRCPGCNKYVCDHCHNEDEGLCTSCAPRQEIFVAKARAEAMKRNIQQAGAAATVWQGQIESKTTICPVCGKPAGTGKFCNNCGASMEMKTCPKCGAKNAQSLRFCNNCGSSLTAPAPATGKCAACGMQNILGTKFCGGCGTKL</sequence>
<keyword evidence="3" id="KW-1185">Reference proteome</keyword>
<dbReference type="RefSeq" id="WP_158353542.1">
    <property type="nucleotide sequence ID" value="NZ_JAHQCX010000019.1"/>
</dbReference>
<dbReference type="Proteomes" id="UP001314681">
    <property type="component" value="Unassembled WGS sequence"/>
</dbReference>
<proteinExistence type="predicted"/>
<feature type="domain" description="DZANK-type" evidence="1">
    <location>
        <begin position="200"/>
        <end position="249"/>
    </location>
</feature>